<dbReference type="SUPFAM" id="SSF52540">
    <property type="entry name" value="P-loop containing nucleoside triphosphate hydrolases"/>
    <property type="match status" value="2"/>
</dbReference>
<keyword evidence="4" id="KW-0342">GTP-binding</keyword>
<accession>A0A1B1Z4W7</accession>
<evidence type="ECO:0000313" key="9">
    <source>
        <dbReference type="Proteomes" id="UP000077412"/>
    </source>
</evidence>
<dbReference type="KEGG" id="far:ABE41_010610"/>
<dbReference type="STRING" id="255247.ABE41_010610"/>
<evidence type="ECO:0000256" key="1">
    <source>
        <dbReference type="ARBA" id="ARBA00004370"/>
    </source>
</evidence>
<dbReference type="GO" id="GO:0016020">
    <property type="term" value="C:membrane"/>
    <property type="evidence" value="ECO:0007669"/>
    <property type="project" value="UniProtKB-SubCell"/>
</dbReference>
<dbReference type="Proteomes" id="UP000077412">
    <property type="component" value="Chromosome"/>
</dbReference>
<dbReference type="InterPro" id="IPR045063">
    <property type="entry name" value="Dynamin_N"/>
</dbReference>
<dbReference type="GO" id="GO:0005525">
    <property type="term" value="F:GTP binding"/>
    <property type="evidence" value="ECO:0007669"/>
    <property type="project" value="UniProtKB-KW"/>
</dbReference>
<keyword evidence="6" id="KW-0175">Coiled coil</keyword>
<keyword evidence="3" id="KW-0378">Hydrolase</keyword>
<dbReference type="AlphaFoldDB" id="A0A1B1Z4W7"/>
<gene>
    <name evidence="8" type="ORF">ABE41_010610</name>
</gene>
<dbReference type="InterPro" id="IPR027417">
    <property type="entry name" value="P-loop_NTPase"/>
</dbReference>
<keyword evidence="5" id="KW-0472">Membrane</keyword>
<evidence type="ECO:0000256" key="5">
    <source>
        <dbReference type="ARBA" id="ARBA00023136"/>
    </source>
</evidence>
<feature type="domain" description="Dynamin N-terminal" evidence="7">
    <location>
        <begin position="49"/>
        <end position="204"/>
    </location>
</feature>
<protein>
    <recommendedName>
        <fullName evidence="7">Dynamin N-terminal domain-containing protein</fullName>
    </recommendedName>
</protein>
<dbReference type="Gene3D" id="3.40.50.300">
    <property type="entry name" value="P-loop containing nucleotide triphosphate hydrolases"/>
    <property type="match status" value="2"/>
</dbReference>
<dbReference type="InterPro" id="IPR005225">
    <property type="entry name" value="Small_GTP-bd"/>
</dbReference>
<keyword evidence="2" id="KW-0547">Nucleotide-binding</keyword>
<organism evidence="8 9">
    <name type="scientific">Fictibacillus arsenicus</name>
    <dbReference type="NCBI Taxonomy" id="255247"/>
    <lineage>
        <taxon>Bacteria</taxon>
        <taxon>Bacillati</taxon>
        <taxon>Bacillota</taxon>
        <taxon>Bacilli</taxon>
        <taxon>Bacillales</taxon>
        <taxon>Fictibacillaceae</taxon>
        <taxon>Fictibacillus</taxon>
    </lineage>
</organism>
<reference evidence="8 9" key="1">
    <citation type="submission" date="2016-08" db="EMBL/GenBank/DDBJ databases">
        <title>Complete genome sequence of Fictibacillus arsenicus G25-54, a strain with toxicity to nematodes and a potential arsenic-resistance activity.</title>
        <authorList>
            <person name="Zheng Z."/>
        </authorList>
    </citation>
    <scope>NUCLEOTIDE SEQUENCE [LARGE SCALE GENOMIC DNA]</scope>
    <source>
        <strain evidence="8 9">G25-54</strain>
    </source>
</reference>
<evidence type="ECO:0000256" key="3">
    <source>
        <dbReference type="ARBA" id="ARBA00022801"/>
    </source>
</evidence>
<proteinExistence type="predicted"/>
<dbReference type="EMBL" id="CP016761">
    <property type="protein sequence ID" value="ANX12462.1"/>
    <property type="molecule type" value="Genomic_DNA"/>
</dbReference>
<dbReference type="RefSeq" id="WP_066289852.1">
    <property type="nucleotide sequence ID" value="NZ_CP016761.1"/>
</dbReference>
<dbReference type="PANTHER" id="PTHR10465">
    <property type="entry name" value="TRANSMEMBRANE GTPASE FZO1"/>
    <property type="match status" value="1"/>
</dbReference>
<keyword evidence="9" id="KW-1185">Reference proteome</keyword>
<evidence type="ECO:0000256" key="2">
    <source>
        <dbReference type="ARBA" id="ARBA00022741"/>
    </source>
</evidence>
<name>A0A1B1Z4W7_9BACL</name>
<comment type="subcellular location">
    <subcellularLocation>
        <location evidence="1">Membrane</location>
    </subcellularLocation>
</comment>
<sequence length="1178" mass="135354">MKSTEKELLYTEKQRLIALFEKFDEIKEFEKAGQISELFLKVAEEEYAIAFCGHFSAGKSSLINALSNTGILPASPIPTSANIVKMKQGEPKAVVHLKNKEVVTFKHPYNVEEIKTLCKDAELVDAIELFYETKESTGANIAFYDTPGIDSTDPAHKKATENVIHLADVIFYVMDYNHILSETNIEFINSLNKKGKSIRLIINQIDKHQEKELSFNSFKENVFEAFKTFGISKEQIFFTSVRSPEIPFNDLSALVAYIKKIELNKDQLLLQETNRQLRYFVTEFVEQNEKNKLNLQAIEEKLSLLNNEKKNQQSLISDIEQYNKEKEETIRDQFVKIIESAQLMPYETREKAGLFIEAAKKDFKVGLFFSKQKTEQERTHRKNEFQEKLQESVDAHINWHAQNYINSLQKEFQIEFPQWETISLKDETLFSYVQSGLSSQGQGLINYCDSIAGEVKKKARQQMSDCISFAISLVKGENDKVSATHQDKEEKINKEIAALKKEKEEAVIWAEKKKELLSAATAEEPLFFAVKEYEQKFKSQYNEISVEEFKSKFGGITENKTLYAEQIVSDVQKKESKRYGTLQDETEKLYKTAALLKPLSGFSNIAYEMNQLADRLKKRSFSTVLFGAFSAGKSSFANALFGEAILPSSPNPTTAAINEIRKPDEEHEHGTVMIEMKSEQEVLNELNMILQSNHNDLSILQDISKEEYEGNKHIGAFIEGYQGSKGQLGTHIKADMSEIRNFAAVESKACFVKKITIYYSCPLTEKGLVLVDTPGANSIHSRHTEVAFEYMKQADIIIYLTYFNHAFSYADREFLIQLGRIKDTFASDKMFFAINASDLANSEEDKLDVVNHVKGNLQTFGIRNPRLFSVSSKNELSQPRHPESGFELFTKSLFHYVENDLEQAMIKSAEASQNHAKNVVHNMVSETEQRLQQEDEYLNTVQQRENSLLEYCTKNIFLAKKQFEQEQKELLFYVKQRVLIRYHDFYKETIHPAAVKSSKAELNACISELYAKLAHDLHQEFRACSLRLDKWIQRNLNDKEKNTIEKGEEFQVSLKLPAEDSSLYYTPSLSSKFNDSAGRNNKEWISYFKNAKQFFEQGGSNDLKNDLAKRVETEVEQWIASAEKALEQHYMSVIAKAEFHSREDFINQITGYFNELKKPGDLEARINELKNCLNKIQL</sequence>
<feature type="coiled-coil region" evidence="6">
    <location>
        <begin position="288"/>
        <end position="332"/>
    </location>
</feature>
<dbReference type="InterPro" id="IPR027094">
    <property type="entry name" value="Mitofusin_fam"/>
</dbReference>
<evidence type="ECO:0000313" key="8">
    <source>
        <dbReference type="EMBL" id="ANX12462.1"/>
    </source>
</evidence>
<evidence type="ECO:0000256" key="6">
    <source>
        <dbReference type="SAM" id="Coils"/>
    </source>
</evidence>
<evidence type="ECO:0000256" key="4">
    <source>
        <dbReference type="ARBA" id="ARBA00023134"/>
    </source>
</evidence>
<dbReference type="GO" id="GO:0003924">
    <property type="term" value="F:GTPase activity"/>
    <property type="evidence" value="ECO:0007669"/>
    <property type="project" value="InterPro"/>
</dbReference>
<feature type="domain" description="Dynamin N-terminal" evidence="7">
    <location>
        <begin position="624"/>
        <end position="822"/>
    </location>
</feature>
<dbReference type="Pfam" id="PF00350">
    <property type="entry name" value="Dynamin_N"/>
    <property type="match status" value="2"/>
</dbReference>
<dbReference type="CDD" id="cd09912">
    <property type="entry name" value="DLP_2"/>
    <property type="match status" value="1"/>
</dbReference>
<evidence type="ECO:0000259" key="7">
    <source>
        <dbReference type="Pfam" id="PF00350"/>
    </source>
</evidence>
<dbReference type="PANTHER" id="PTHR10465:SF0">
    <property type="entry name" value="SARCALUMENIN"/>
    <property type="match status" value="1"/>
</dbReference>
<dbReference type="NCBIfam" id="TIGR00231">
    <property type="entry name" value="small_GTP"/>
    <property type="match status" value="1"/>
</dbReference>